<keyword evidence="4" id="KW-0378">Hydrolase</keyword>
<proteinExistence type="predicted"/>
<reference evidence="4" key="1">
    <citation type="submission" date="2022-10" db="EMBL/GenBank/DDBJ databases">
        <title>The complete genomes of actinobacterial strains from the NBC collection.</title>
        <authorList>
            <person name="Joergensen T.S."/>
            <person name="Alvarez Arevalo M."/>
            <person name="Sterndorff E.B."/>
            <person name="Faurdal D."/>
            <person name="Vuksanovic O."/>
            <person name="Mourched A.-S."/>
            <person name="Charusanti P."/>
            <person name="Shaw S."/>
            <person name="Blin K."/>
            <person name="Weber T."/>
        </authorList>
    </citation>
    <scope>NUCLEOTIDE SEQUENCE</scope>
    <source>
        <strain evidence="4">NBC_00008</strain>
    </source>
</reference>
<dbReference type="InterPro" id="IPR052906">
    <property type="entry name" value="Type_IV_Methyl-Rstrct_Enzyme"/>
</dbReference>
<dbReference type="GO" id="GO:0003677">
    <property type="term" value="F:DNA binding"/>
    <property type="evidence" value="ECO:0007669"/>
    <property type="project" value="InterPro"/>
</dbReference>
<gene>
    <name evidence="4" type="ORF">OG398_04565</name>
</gene>
<keyword evidence="2" id="KW-0812">Transmembrane</keyword>
<dbReference type="GO" id="GO:0009307">
    <property type="term" value="P:DNA restriction-modification system"/>
    <property type="evidence" value="ECO:0007669"/>
    <property type="project" value="InterPro"/>
</dbReference>
<feature type="domain" description="Restriction endonuclease type IV Mrr" evidence="3">
    <location>
        <begin position="150"/>
        <end position="261"/>
    </location>
</feature>
<name>A0AAU2VK25_9ACTN</name>
<dbReference type="InterPro" id="IPR011856">
    <property type="entry name" value="tRNA_endonuc-like_dom_sf"/>
</dbReference>
<dbReference type="InterPro" id="IPR011335">
    <property type="entry name" value="Restrct_endonuc-II-like"/>
</dbReference>
<dbReference type="AlphaFoldDB" id="A0AAU2VK25"/>
<evidence type="ECO:0000313" key="4">
    <source>
        <dbReference type="EMBL" id="WTW67600.1"/>
    </source>
</evidence>
<feature type="region of interest" description="Disordered" evidence="1">
    <location>
        <begin position="92"/>
        <end position="145"/>
    </location>
</feature>
<accession>A0AAU2VK25</accession>
<protein>
    <submittedName>
        <fullName evidence="4">Restriction endonuclease</fullName>
    </submittedName>
</protein>
<dbReference type="SUPFAM" id="SSF52980">
    <property type="entry name" value="Restriction endonuclease-like"/>
    <property type="match status" value="1"/>
</dbReference>
<keyword evidence="2" id="KW-0472">Membrane</keyword>
<evidence type="ECO:0000259" key="3">
    <source>
        <dbReference type="Pfam" id="PF04471"/>
    </source>
</evidence>
<dbReference type="Gene3D" id="3.40.1350.10">
    <property type="match status" value="1"/>
</dbReference>
<dbReference type="PANTHER" id="PTHR30015:SF6">
    <property type="entry name" value="SLL1429 PROTEIN"/>
    <property type="match status" value="1"/>
</dbReference>
<keyword evidence="4" id="KW-0255">Endonuclease</keyword>
<sequence length="271" mass="28367">MTVPVRRRGSGGSPKAFSVRATAGGFGAVALLICGGGLMARIAWEGMLRHPAAVVPAAALASAGVLLLYLRRTRRRPRGGPGPLSEAVQELFEPPQEPGNSPGRESRALHDGDGMERTAVLPEPEPLPEPVLEQEWGPAGPEEEAQGHEALDADGFEDAIAALCERDGCSDVQVVGGAGDLGADVIATAPDGRRLVVQCKYYGPDNKVGSQDLQRFGGTCYAVHEAEIAVCVTTSAYTTPALEYAEQCAILCVDGEALMAWNDGTAPPPWL</sequence>
<dbReference type="Pfam" id="PF04471">
    <property type="entry name" value="Mrr_cat"/>
    <property type="match status" value="1"/>
</dbReference>
<dbReference type="EMBL" id="CP108313">
    <property type="protein sequence ID" value="WTW67600.1"/>
    <property type="molecule type" value="Genomic_DNA"/>
</dbReference>
<evidence type="ECO:0000256" key="1">
    <source>
        <dbReference type="SAM" id="MobiDB-lite"/>
    </source>
</evidence>
<keyword evidence="4" id="KW-0540">Nuclease</keyword>
<dbReference type="InterPro" id="IPR007560">
    <property type="entry name" value="Restrct_endonuc_IV_Mrr"/>
</dbReference>
<dbReference type="PANTHER" id="PTHR30015">
    <property type="entry name" value="MRR RESTRICTION SYSTEM PROTEIN"/>
    <property type="match status" value="1"/>
</dbReference>
<feature type="transmembrane region" description="Helical" evidence="2">
    <location>
        <begin position="50"/>
        <end position="70"/>
    </location>
</feature>
<keyword evidence="2" id="KW-1133">Transmembrane helix</keyword>
<dbReference type="GO" id="GO:0015666">
    <property type="term" value="F:restriction endodeoxyribonuclease activity"/>
    <property type="evidence" value="ECO:0007669"/>
    <property type="project" value="TreeGrafter"/>
</dbReference>
<organism evidence="4">
    <name type="scientific">Streptomyces sp. NBC_00008</name>
    <dbReference type="NCBI Taxonomy" id="2903610"/>
    <lineage>
        <taxon>Bacteria</taxon>
        <taxon>Bacillati</taxon>
        <taxon>Actinomycetota</taxon>
        <taxon>Actinomycetes</taxon>
        <taxon>Kitasatosporales</taxon>
        <taxon>Streptomycetaceae</taxon>
        <taxon>Streptomyces</taxon>
    </lineage>
</organism>
<feature type="compositionally biased region" description="Basic and acidic residues" evidence="1">
    <location>
        <begin position="104"/>
        <end position="116"/>
    </location>
</feature>
<evidence type="ECO:0000256" key="2">
    <source>
        <dbReference type="SAM" id="Phobius"/>
    </source>
</evidence>
<feature type="transmembrane region" description="Helical" evidence="2">
    <location>
        <begin position="21"/>
        <end position="44"/>
    </location>
</feature>